<dbReference type="Proteomes" id="UP001341281">
    <property type="component" value="Chromosome 08"/>
</dbReference>
<organism evidence="2 3">
    <name type="scientific">Paspalum notatum var. saurae</name>
    <dbReference type="NCBI Taxonomy" id="547442"/>
    <lineage>
        <taxon>Eukaryota</taxon>
        <taxon>Viridiplantae</taxon>
        <taxon>Streptophyta</taxon>
        <taxon>Embryophyta</taxon>
        <taxon>Tracheophyta</taxon>
        <taxon>Spermatophyta</taxon>
        <taxon>Magnoliopsida</taxon>
        <taxon>Liliopsida</taxon>
        <taxon>Poales</taxon>
        <taxon>Poaceae</taxon>
        <taxon>PACMAD clade</taxon>
        <taxon>Panicoideae</taxon>
        <taxon>Andropogonodae</taxon>
        <taxon>Paspaleae</taxon>
        <taxon>Paspalinae</taxon>
        <taxon>Paspalum</taxon>
    </lineage>
</organism>
<reference evidence="2 3" key="1">
    <citation type="submission" date="2024-02" db="EMBL/GenBank/DDBJ databases">
        <title>High-quality chromosome-scale genome assembly of Pensacola bahiagrass (Paspalum notatum Flugge var. saurae).</title>
        <authorList>
            <person name="Vega J.M."/>
            <person name="Podio M."/>
            <person name="Orjuela J."/>
            <person name="Siena L.A."/>
            <person name="Pessino S.C."/>
            <person name="Combes M.C."/>
            <person name="Mariac C."/>
            <person name="Albertini E."/>
            <person name="Pupilli F."/>
            <person name="Ortiz J.P.A."/>
            <person name="Leblanc O."/>
        </authorList>
    </citation>
    <scope>NUCLEOTIDE SEQUENCE [LARGE SCALE GENOMIC DNA]</scope>
    <source>
        <strain evidence="2">R1</strain>
        <tissue evidence="2">Leaf</tissue>
    </source>
</reference>
<proteinExistence type="predicted"/>
<feature type="compositionally biased region" description="Low complexity" evidence="1">
    <location>
        <begin position="62"/>
        <end position="71"/>
    </location>
</feature>
<evidence type="ECO:0000256" key="1">
    <source>
        <dbReference type="SAM" id="MobiDB-lite"/>
    </source>
</evidence>
<evidence type="ECO:0000313" key="3">
    <source>
        <dbReference type="Proteomes" id="UP001341281"/>
    </source>
</evidence>
<dbReference type="EMBL" id="CP144752">
    <property type="protein sequence ID" value="WVZ89842.1"/>
    <property type="molecule type" value="Genomic_DNA"/>
</dbReference>
<keyword evidence="3" id="KW-1185">Reference proteome</keyword>
<sequence>MHSHACRVSLLDSGKIVETCEVTFDETMPCTTPGFELAGDDEIGTTIFEDDEEDVGVSGGTAPAAAPEPAASLSEDNEGASVPSPSTT</sequence>
<name>A0AAQ3UGQ9_PASNO</name>
<gene>
    <name evidence="2" type="ORF">U9M48_036196</name>
</gene>
<dbReference type="AlphaFoldDB" id="A0AAQ3UGQ9"/>
<evidence type="ECO:0000313" key="2">
    <source>
        <dbReference type="EMBL" id="WVZ89842.1"/>
    </source>
</evidence>
<feature type="region of interest" description="Disordered" evidence="1">
    <location>
        <begin position="51"/>
        <end position="88"/>
    </location>
</feature>
<protein>
    <submittedName>
        <fullName evidence="2">Uncharacterized protein</fullName>
    </submittedName>
</protein>
<accession>A0AAQ3UGQ9</accession>